<dbReference type="EMBL" id="GBXM01039383">
    <property type="protein sequence ID" value="JAH69194.1"/>
    <property type="molecule type" value="Transcribed_RNA"/>
</dbReference>
<organism evidence="2">
    <name type="scientific">Anguilla anguilla</name>
    <name type="common">European freshwater eel</name>
    <name type="synonym">Muraena anguilla</name>
    <dbReference type="NCBI Taxonomy" id="7936"/>
    <lineage>
        <taxon>Eukaryota</taxon>
        <taxon>Metazoa</taxon>
        <taxon>Chordata</taxon>
        <taxon>Craniata</taxon>
        <taxon>Vertebrata</taxon>
        <taxon>Euteleostomi</taxon>
        <taxon>Actinopterygii</taxon>
        <taxon>Neopterygii</taxon>
        <taxon>Teleostei</taxon>
        <taxon>Anguilliformes</taxon>
        <taxon>Anguillidae</taxon>
        <taxon>Anguilla</taxon>
    </lineage>
</organism>
<reference evidence="2" key="1">
    <citation type="submission" date="2014-11" db="EMBL/GenBank/DDBJ databases">
        <authorList>
            <person name="Amaro Gonzalez C."/>
        </authorList>
    </citation>
    <scope>NUCLEOTIDE SEQUENCE</scope>
</reference>
<evidence type="ECO:0000256" key="1">
    <source>
        <dbReference type="SAM" id="MobiDB-lite"/>
    </source>
</evidence>
<dbReference type="AlphaFoldDB" id="A0A0E9UTJ4"/>
<sequence length="23" mass="2672">MILLYSRSSHDSGWDDEDGGRKF</sequence>
<feature type="compositionally biased region" description="Basic and acidic residues" evidence="1">
    <location>
        <begin position="8"/>
        <end position="23"/>
    </location>
</feature>
<accession>A0A0E9UTJ4</accession>
<proteinExistence type="predicted"/>
<protein>
    <submittedName>
        <fullName evidence="2">Uncharacterized protein</fullName>
    </submittedName>
</protein>
<reference evidence="2" key="2">
    <citation type="journal article" date="2015" name="Fish Shellfish Immunol.">
        <title>Early steps in the European eel (Anguilla anguilla)-Vibrio vulnificus interaction in the gills: Role of the RtxA13 toxin.</title>
        <authorList>
            <person name="Callol A."/>
            <person name="Pajuelo D."/>
            <person name="Ebbesson L."/>
            <person name="Teles M."/>
            <person name="MacKenzie S."/>
            <person name="Amaro C."/>
        </authorList>
    </citation>
    <scope>NUCLEOTIDE SEQUENCE</scope>
</reference>
<name>A0A0E9UTJ4_ANGAN</name>
<evidence type="ECO:0000313" key="2">
    <source>
        <dbReference type="EMBL" id="JAH69194.1"/>
    </source>
</evidence>
<feature type="region of interest" description="Disordered" evidence="1">
    <location>
        <begin position="1"/>
        <end position="23"/>
    </location>
</feature>